<feature type="domain" description="PBZ-type" evidence="7">
    <location>
        <begin position="159"/>
        <end position="183"/>
    </location>
</feature>
<dbReference type="GO" id="GO:0042393">
    <property type="term" value="F:histone binding"/>
    <property type="evidence" value="ECO:0007669"/>
    <property type="project" value="InterPro"/>
</dbReference>
<keyword evidence="5" id="KW-0539">Nucleus</keyword>
<dbReference type="InterPro" id="IPR019361">
    <property type="entry name" value="HPF1"/>
</dbReference>
<keyword evidence="9" id="KW-1185">Reference proteome</keyword>
<dbReference type="PANTHER" id="PTHR13386">
    <property type="entry name" value="HISTONE PARYLATION FACTOR 1"/>
    <property type="match status" value="1"/>
</dbReference>
<dbReference type="EMBL" id="JBGBPQ010000030">
    <property type="protein sequence ID" value="KAL1495994.1"/>
    <property type="molecule type" value="Genomic_DNA"/>
</dbReference>
<dbReference type="PANTHER" id="PTHR13386:SF1">
    <property type="entry name" value="HISTONE PARYLATION FACTOR 1"/>
    <property type="match status" value="1"/>
</dbReference>
<dbReference type="Pfam" id="PF10283">
    <property type="entry name" value="zf-CCHH"/>
    <property type="match status" value="1"/>
</dbReference>
<comment type="similarity">
    <text evidence="3">Belongs to the HPF1 family.</text>
</comment>
<evidence type="ECO:0000256" key="6">
    <source>
        <dbReference type="SAM" id="MobiDB-lite"/>
    </source>
</evidence>
<feature type="region of interest" description="Disordered" evidence="6">
    <location>
        <begin position="79"/>
        <end position="161"/>
    </location>
</feature>
<evidence type="ECO:0000256" key="2">
    <source>
        <dbReference type="ARBA" id="ARBA00004286"/>
    </source>
</evidence>
<dbReference type="GO" id="GO:0005634">
    <property type="term" value="C:nucleus"/>
    <property type="evidence" value="ECO:0007669"/>
    <property type="project" value="UniProtKB-SubCell"/>
</dbReference>
<dbReference type="GO" id="GO:0005694">
    <property type="term" value="C:chromosome"/>
    <property type="evidence" value="ECO:0007669"/>
    <property type="project" value="UniProtKB-SubCell"/>
</dbReference>
<dbReference type="Proteomes" id="UP001515480">
    <property type="component" value="Unassembled WGS sequence"/>
</dbReference>
<dbReference type="GO" id="GO:0072572">
    <property type="term" value="F:poly-ADP-D-ribose binding"/>
    <property type="evidence" value="ECO:0007669"/>
    <property type="project" value="TreeGrafter"/>
</dbReference>
<reference evidence="8 9" key="1">
    <citation type="journal article" date="2024" name="Science">
        <title>Giant polyketide synthase enzymes in the biosynthesis of giant marine polyether toxins.</title>
        <authorList>
            <person name="Fallon T.R."/>
            <person name="Shende V.V."/>
            <person name="Wierzbicki I.H."/>
            <person name="Pendleton A.L."/>
            <person name="Watervoot N.F."/>
            <person name="Auber R.P."/>
            <person name="Gonzalez D.J."/>
            <person name="Wisecaver J.H."/>
            <person name="Moore B.S."/>
        </authorList>
    </citation>
    <scope>NUCLEOTIDE SEQUENCE [LARGE SCALE GENOMIC DNA]</scope>
    <source>
        <strain evidence="8 9">12B1</strain>
    </source>
</reference>
<feature type="compositionally biased region" description="Low complexity" evidence="6">
    <location>
        <begin position="249"/>
        <end position="260"/>
    </location>
</feature>
<evidence type="ECO:0000313" key="8">
    <source>
        <dbReference type="EMBL" id="KAL1495994.1"/>
    </source>
</evidence>
<protein>
    <recommendedName>
        <fullName evidence="7">PBZ-type domain-containing protein</fullName>
    </recommendedName>
</protein>
<evidence type="ECO:0000256" key="1">
    <source>
        <dbReference type="ARBA" id="ARBA00004123"/>
    </source>
</evidence>
<proteinExistence type="inferred from homology"/>
<evidence type="ECO:0000313" key="9">
    <source>
        <dbReference type="Proteomes" id="UP001515480"/>
    </source>
</evidence>
<feature type="compositionally biased region" description="Pro residues" evidence="6">
    <location>
        <begin position="261"/>
        <end position="280"/>
    </location>
</feature>
<comment type="subcellular location">
    <subcellularLocation>
        <location evidence="2">Chromosome</location>
    </subcellularLocation>
    <subcellularLocation>
        <location evidence="1">Nucleus</location>
    </subcellularLocation>
</comment>
<evidence type="ECO:0000256" key="5">
    <source>
        <dbReference type="ARBA" id="ARBA00023242"/>
    </source>
</evidence>
<accession>A0AB34IEK5</accession>
<dbReference type="Pfam" id="PF10228">
    <property type="entry name" value="HPF1"/>
    <property type="match status" value="1"/>
</dbReference>
<feature type="compositionally biased region" description="Low complexity" evidence="6">
    <location>
        <begin position="90"/>
        <end position="108"/>
    </location>
</feature>
<feature type="compositionally biased region" description="Acidic residues" evidence="6">
    <location>
        <begin position="211"/>
        <end position="221"/>
    </location>
</feature>
<keyword evidence="4" id="KW-0158">Chromosome</keyword>
<gene>
    <name evidence="8" type="ORF">AB1Y20_014631</name>
</gene>
<feature type="region of interest" description="Disordered" evidence="6">
    <location>
        <begin position="204"/>
        <end position="295"/>
    </location>
</feature>
<dbReference type="GO" id="GO:0006974">
    <property type="term" value="P:DNA damage response"/>
    <property type="evidence" value="ECO:0007669"/>
    <property type="project" value="InterPro"/>
</dbReference>
<evidence type="ECO:0000256" key="3">
    <source>
        <dbReference type="ARBA" id="ARBA00010803"/>
    </source>
</evidence>
<dbReference type="AlphaFoldDB" id="A0AB34IEK5"/>
<comment type="caution">
    <text evidence="8">The sequence shown here is derived from an EMBL/GenBank/DDBJ whole genome shotgun (WGS) entry which is preliminary data.</text>
</comment>
<sequence length="604" mass="63135">MPLVRRFHRLQAGVLGGKAMKQKATAARPTRAAGQLSLSQMFKAPAGTSCGGRPTPSAEASALPSTPAVCDAPAALAATNSTEPCPPALPSESASPPASTLTSSTQPSVALASPTLSPSKLNAKLPQCDPETSGGPTATARARNGQAATASRYGRAPGKPPCPHGVGCYRKNPAHFLERDHPEQHPLLCGQKQVHKRPRLETASLATPLPDDAEATDDDESSPLAPSHHEDGVKGGGVDVVRGAPPPSDASAAAEATAAAPPQPTDAAPPQPTDAAPPQPAAAALPAPYPRGNRSEWGETLRRAFLVPVGDDLFALADVCCKEHPKAPVRALRTAGVQLLAPFQLLLGEIMHATPLSDRDVHDPPEFQPLLRVLVDPDQPASLIGYWRDEPDDPSPLIVRRKPMGAKDGPGVTFAVIGDNLLSATHFLLHGVSSGGTMRAAECRKLCSALADAAAVWHLPMDGGGEKCKAAAARKRKVVGPTSNLMGIVVPYDKKSQVGYRQLHLGGSELRQLLSSLVHTKKESRGKFQAELDDLINWANIANDESDFGASLRLGMDIFNHSPALALLAGRTLQTAYTLLGRHPFCQIAAAHARVRASSSTSAG</sequence>
<organism evidence="8 9">
    <name type="scientific">Prymnesium parvum</name>
    <name type="common">Toxic golden alga</name>
    <dbReference type="NCBI Taxonomy" id="97485"/>
    <lineage>
        <taxon>Eukaryota</taxon>
        <taxon>Haptista</taxon>
        <taxon>Haptophyta</taxon>
        <taxon>Prymnesiophyceae</taxon>
        <taxon>Prymnesiales</taxon>
        <taxon>Prymnesiaceae</taxon>
        <taxon>Prymnesium</taxon>
    </lineage>
</organism>
<evidence type="ECO:0000259" key="7">
    <source>
        <dbReference type="Pfam" id="PF10283"/>
    </source>
</evidence>
<dbReference type="InterPro" id="IPR019406">
    <property type="entry name" value="APLF_PBZ"/>
</dbReference>
<name>A0AB34IEK5_PRYPA</name>
<evidence type="ECO:0000256" key="4">
    <source>
        <dbReference type="ARBA" id="ARBA00022454"/>
    </source>
</evidence>